<evidence type="ECO:0000256" key="4">
    <source>
        <dbReference type="ARBA" id="ARBA00023136"/>
    </source>
</evidence>
<proteinExistence type="predicted"/>
<evidence type="ECO:0000256" key="2">
    <source>
        <dbReference type="ARBA" id="ARBA00022692"/>
    </source>
</evidence>
<dbReference type="InterPro" id="IPR035952">
    <property type="entry name" value="Rhomboid-like_sf"/>
</dbReference>
<evidence type="ECO:0000313" key="8">
    <source>
        <dbReference type="Proteomes" id="UP000322873"/>
    </source>
</evidence>
<evidence type="ECO:0000256" key="3">
    <source>
        <dbReference type="ARBA" id="ARBA00022989"/>
    </source>
</evidence>
<feature type="region of interest" description="Disordered" evidence="5">
    <location>
        <begin position="89"/>
        <end position="118"/>
    </location>
</feature>
<evidence type="ECO:0000313" key="7">
    <source>
        <dbReference type="EMBL" id="KAA8563980.1"/>
    </source>
</evidence>
<dbReference type="EMBL" id="VICG01000016">
    <property type="protein sequence ID" value="KAA8563980.1"/>
    <property type="molecule type" value="Genomic_DNA"/>
</dbReference>
<dbReference type="GO" id="GO:0016020">
    <property type="term" value="C:membrane"/>
    <property type="evidence" value="ECO:0007669"/>
    <property type="project" value="UniProtKB-SubCell"/>
</dbReference>
<feature type="compositionally biased region" description="Basic and acidic residues" evidence="5">
    <location>
        <begin position="99"/>
        <end position="118"/>
    </location>
</feature>
<keyword evidence="2 6" id="KW-0812">Transmembrane</keyword>
<evidence type="ECO:0000256" key="5">
    <source>
        <dbReference type="SAM" id="MobiDB-lite"/>
    </source>
</evidence>
<comment type="caution">
    <text evidence="7">The sequence shown here is derived from an EMBL/GenBank/DDBJ whole genome shotgun (WGS) entry which is preliminary data.</text>
</comment>
<sequence>MKKISIRPVTQLPFRKTLLSCMITRDFNSLLFDSIHPNPLVHNSRLWKEIPSSGFRPFFSSTSLARASKHPDPQVGKLSKRGQQEKIFKSKLQNQHSQRPRDDYKYIDPAPPRRDRDPRSSYPLAVLIVYPSLSWQLMFIPISFPGWLLVGGEAIYSILALKYGWQPYLGHAGHLGGTAFGLLAGILSMRFGLRRI</sequence>
<dbReference type="AlphaFoldDB" id="A0A5M9J6C4"/>
<dbReference type="Gene3D" id="1.20.1540.10">
    <property type="entry name" value="Rhomboid-like"/>
    <property type="match status" value="1"/>
</dbReference>
<name>A0A5M9J6C4_MONFR</name>
<dbReference type="VEuPathDB" id="FungiDB:MFRU_025g00060"/>
<protein>
    <recommendedName>
        <fullName evidence="9">Peptidase S54 rhomboid domain-containing protein</fullName>
    </recommendedName>
</protein>
<organism evidence="7 8">
    <name type="scientific">Monilinia fructicola</name>
    <name type="common">Brown rot fungus</name>
    <name type="synonym">Ciboria fructicola</name>
    <dbReference type="NCBI Taxonomy" id="38448"/>
    <lineage>
        <taxon>Eukaryota</taxon>
        <taxon>Fungi</taxon>
        <taxon>Dikarya</taxon>
        <taxon>Ascomycota</taxon>
        <taxon>Pezizomycotina</taxon>
        <taxon>Leotiomycetes</taxon>
        <taxon>Helotiales</taxon>
        <taxon>Sclerotiniaceae</taxon>
        <taxon>Monilinia</taxon>
    </lineage>
</organism>
<evidence type="ECO:0000256" key="1">
    <source>
        <dbReference type="ARBA" id="ARBA00004141"/>
    </source>
</evidence>
<evidence type="ECO:0008006" key="9">
    <source>
        <dbReference type="Google" id="ProtNLM"/>
    </source>
</evidence>
<accession>A0A5M9J6C4</accession>
<keyword evidence="8" id="KW-1185">Reference proteome</keyword>
<comment type="subcellular location">
    <subcellularLocation>
        <location evidence="1">Membrane</location>
        <topology evidence="1">Multi-pass membrane protein</topology>
    </subcellularLocation>
</comment>
<evidence type="ECO:0000256" key="6">
    <source>
        <dbReference type="SAM" id="Phobius"/>
    </source>
</evidence>
<dbReference type="Proteomes" id="UP000322873">
    <property type="component" value="Unassembled WGS sequence"/>
</dbReference>
<feature type="transmembrane region" description="Helical" evidence="6">
    <location>
        <begin position="168"/>
        <end position="187"/>
    </location>
</feature>
<reference evidence="7 8" key="1">
    <citation type="submission" date="2019-06" db="EMBL/GenBank/DDBJ databases">
        <title>Genome Sequence of the Brown Rot Fungal Pathogen Monilinia fructicola.</title>
        <authorList>
            <person name="De Miccolis Angelini R.M."/>
            <person name="Landi L."/>
            <person name="Abate D."/>
            <person name="Pollastro S."/>
            <person name="Romanazzi G."/>
            <person name="Faretra F."/>
        </authorList>
    </citation>
    <scope>NUCLEOTIDE SEQUENCE [LARGE SCALE GENOMIC DNA]</scope>
    <source>
        <strain evidence="7 8">Mfrc123</strain>
    </source>
</reference>
<keyword evidence="3 6" id="KW-1133">Transmembrane helix</keyword>
<keyword evidence="4 6" id="KW-0472">Membrane</keyword>
<gene>
    <name evidence="7" type="ORF">EYC84_011981</name>
</gene>